<comment type="subcellular location">
    <subcellularLocation>
        <location evidence="10">Cell membrane</location>
        <topology evidence="10">Peripheral membrane protein</topology>
        <orientation evidence="10">Cytoplasmic side</orientation>
    </subcellularLocation>
</comment>
<dbReference type="RefSeq" id="WP_211799238.1">
    <property type="nucleotide sequence ID" value="NZ_JAGSCS010000001.1"/>
</dbReference>
<evidence type="ECO:0000256" key="9">
    <source>
        <dbReference type="ARBA" id="ARBA00023316"/>
    </source>
</evidence>
<keyword evidence="4 10" id="KW-0808">Transferase</keyword>
<comment type="catalytic activity">
    <reaction evidence="10">
        <text>di-trans,octa-cis-undecaprenyl diphospho-N-acetyl-alpha-D-muramoyl-L-alanyl-D-glutamyl-meso-2,6-diaminopimeloyl-D-alanyl-D-alanine + UDP-N-acetyl-alpha-D-glucosamine = di-trans,octa-cis-undecaprenyl diphospho-[N-acetyl-alpha-D-glucosaminyl-(1-&gt;4)]-N-acetyl-alpha-D-muramoyl-L-alanyl-D-glutamyl-meso-2,6-diaminopimeloyl-D-alanyl-D-alanine + UDP + H(+)</text>
        <dbReference type="Rhea" id="RHEA:31227"/>
        <dbReference type="ChEBI" id="CHEBI:15378"/>
        <dbReference type="ChEBI" id="CHEBI:57705"/>
        <dbReference type="ChEBI" id="CHEBI:58223"/>
        <dbReference type="ChEBI" id="CHEBI:61387"/>
        <dbReference type="ChEBI" id="CHEBI:61388"/>
        <dbReference type="EC" id="2.4.1.227"/>
    </reaction>
</comment>
<keyword evidence="8 10" id="KW-0131">Cell cycle</keyword>
<keyword evidence="2 10" id="KW-0132">Cell division</keyword>
<feature type="binding site" evidence="10">
    <location>
        <position position="163"/>
    </location>
    <ligand>
        <name>UDP-N-acetyl-alpha-D-glucosamine</name>
        <dbReference type="ChEBI" id="CHEBI:57705"/>
    </ligand>
</feature>
<keyword evidence="14" id="KW-1185">Reference proteome</keyword>
<evidence type="ECO:0000256" key="6">
    <source>
        <dbReference type="ARBA" id="ARBA00022984"/>
    </source>
</evidence>
<evidence type="ECO:0000313" key="14">
    <source>
        <dbReference type="Proteomes" id="UP000675379"/>
    </source>
</evidence>
<dbReference type="GO" id="GO:0050511">
    <property type="term" value="F:undecaprenyldiphospho-muramoylpentapeptide beta-N-acetylglucosaminyltransferase activity"/>
    <property type="evidence" value="ECO:0007669"/>
    <property type="project" value="UniProtKB-UniRule"/>
</dbReference>
<keyword evidence="1 10" id="KW-1003">Cell membrane</keyword>
<name>A0A941CMD0_9CLOT</name>
<dbReference type="GO" id="GO:0071555">
    <property type="term" value="P:cell wall organization"/>
    <property type="evidence" value="ECO:0007669"/>
    <property type="project" value="UniProtKB-KW"/>
</dbReference>
<sequence length="356" mass="39007">MRKIVMTGGGTAGHVNPNLALMPKLEKLKYEIVYIGSKTGIEREIIGKTAIPYHAISSGKLRRYLDVKNFTDPFKVGAGFFQALGILRKEKPDIVFSKGGFVSVPVVAAARVLKIPVLAHESDLTPGLANKIAARFADKLLVTFPETLPHVGEKGILVGSPIREELFTGDGEKARTQAGFSAEKPVILVMGGSIGSVKINEALRSLLPELLEKYSVFHLCGKGNLQEELGDLPGYVQMEYAGKEMRDLLQAADLIVSRAGANAIFEFLALRKPNLLIPLSLASSRGDQILNAESFEKKGYSKVLKEELMTPQTLKASLEDLYLHRADYVRVMEKSGLDNATDKIVELIERYAAQKR</sequence>
<protein>
    <recommendedName>
        <fullName evidence="10">UDP-N-acetylglucosamine--N-acetylmuramyl-(pentapeptide) pyrophosphoryl-undecaprenol N-acetylglucosamine transferase</fullName>
        <ecNumber evidence="10">2.4.1.227</ecNumber>
    </recommendedName>
    <alternativeName>
        <fullName evidence="10">Undecaprenyl-PP-MurNAc-pentapeptide-UDPGlcNAc GlcNAc transferase</fullName>
    </alternativeName>
</protein>
<evidence type="ECO:0000256" key="5">
    <source>
        <dbReference type="ARBA" id="ARBA00022960"/>
    </source>
</evidence>
<keyword evidence="3 10" id="KW-0328">Glycosyltransferase</keyword>
<keyword evidence="6 10" id="KW-0573">Peptidoglycan synthesis</keyword>
<reference evidence="13" key="1">
    <citation type="submission" date="2021-04" db="EMBL/GenBank/DDBJ databases">
        <title>Proteiniclasticum sedimins sp. nov., an obligate anaerobic bacterium isolated from anaerobic sludge.</title>
        <authorList>
            <person name="Liu J."/>
        </authorList>
    </citation>
    <scope>NUCLEOTIDE SEQUENCE</scope>
    <source>
        <strain evidence="13">BAD-10</strain>
    </source>
</reference>
<dbReference type="GO" id="GO:0005886">
    <property type="term" value="C:plasma membrane"/>
    <property type="evidence" value="ECO:0007669"/>
    <property type="project" value="UniProtKB-SubCell"/>
</dbReference>
<dbReference type="CDD" id="cd03785">
    <property type="entry name" value="GT28_MurG"/>
    <property type="match status" value="1"/>
</dbReference>
<dbReference type="EC" id="2.4.1.227" evidence="10"/>
<dbReference type="NCBIfam" id="NF009102">
    <property type="entry name" value="PRK12446.1"/>
    <property type="match status" value="1"/>
</dbReference>
<evidence type="ECO:0000256" key="8">
    <source>
        <dbReference type="ARBA" id="ARBA00023306"/>
    </source>
</evidence>
<dbReference type="InterPro" id="IPR007235">
    <property type="entry name" value="Glyco_trans_28_C"/>
</dbReference>
<dbReference type="Pfam" id="PF03033">
    <property type="entry name" value="Glyco_transf_28"/>
    <property type="match status" value="1"/>
</dbReference>
<dbReference type="AlphaFoldDB" id="A0A941CMD0"/>
<comment type="caution">
    <text evidence="13">The sequence shown here is derived from an EMBL/GenBank/DDBJ whole genome shotgun (WGS) entry which is preliminary data.</text>
</comment>
<evidence type="ECO:0000256" key="10">
    <source>
        <dbReference type="HAMAP-Rule" id="MF_00033"/>
    </source>
</evidence>
<dbReference type="NCBIfam" id="TIGR01133">
    <property type="entry name" value="murG"/>
    <property type="match status" value="1"/>
</dbReference>
<dbReference type="Gene3D" id="3.40.50.2000">
    <property type="entry name" value="Glycogen Phosphorylase B"/>
    <property type="match status" value="2"/>
</dbReference>
<evidence type="ECO:0000256" key="7">
    <source>
        <dbReference type="ARBA" id="ARBA00023136"/>
    </source>
</evidence>
<feature type="binding site" evidence="10">
    <location>
        <begin position="11"/>
        <end position="13"/>
    </location>
    <ligand>
        <name>UDP-N-acetyl-alpha-D-glucosamine</name>
        <dbReference type="ChEBI" id="CHEBI:57705"/>
    </ligand>
</feature>
<evidence type="ECO:0000259" key="12">
    <source>
        <dbReference type="Pfam" id="PF04101"/>
    </source>
</evidence>
<evidence type="ECO:0000259" key="11">
    <source>
        <dbReference type="Pfam" id="PF03033"/>
    </source>
</evidence>
<dbReference type="InterPro" id="IPR006009">
    <property type="entry name" value="GlcNAc_MurG"/>
</dbReference>
<keyword evidence="9 10" id="KW-0961">Cell wall biogenesis/degradation</keyword>
<accession>A0A941CMD0</accession>
<dbReference type="PANTHER" id="PTHR21015">
    <property type="entry name" value="UDP-N-ACETYLGLUCOSAMINE--N-ACETYLMURAMYL-(PENTAPEPTIDE) PYROPHOSPHORYL-UNDECAPRENOL N-ACETYLGLUCOSAMINE TRANSFERASE 1"/>
    <property type="match status" value="1"/>
</dbReference>
<evidence type="ECO:0000256" key="1">
    <source>
        <dbReference type="ARBA" id="ARBA00022475"/>
    </source>
</evidence>
<dbReference type="GO" id="GO:0008360">
    <property type="term" value="P:regulation of cell shape"/>
    <property type="evidence" value="ECO:0007669"/>
    <property type="project" value="UniProtKB-KW"/>
</dbReference>
<feature type="domain" description="Glycosyltransferase family 28 N-terminal" evidence="11">
    <location>
        <begin position="4"/>
        <end position="140"/>
    </location>
</feature>
<evidence type="ECO:0000256" key="3">
    <source>
        <dbReference type="ARBA" id="ARBA00022676"/>
    </source>
</evidence>
<comment type="pathway">
    <text evidence="10">Cell wall biogenesis; peptidoglycan biosynthesis.</text>
</comment>
<keyword evidence="7 10" id="KW-0472">Membrane</keyword>
<dbReference type="PANTHER" id="PTHR21015:SF27">
    <property type="entry name" value="UDP-N-ACETYLGLUCOSAMINE--N-ACETYLMURAMYL-(PENTAPEPTIDE) PYROPHOSPHORYL-UNDECAPRENOL N-ACETYLGLUCOSAMINE TRANSFERASE"/>
    <property type="match status" value="1"/>
</dbReference>
<evidence type="ECO:0000256" key="2">
    <source>
        <dbReference type="ARBA" id="ARBA00022618"/>
    </source>
</evidence>
<organism evidence="13 14">
    <name type="scientific">Proteiniclasticum sediminis</name>
    <dbReference type="NCBI Taxonomy" id="2804028"/>
    <lineage>
        <taxon>Bacteria</taxon>
        <taxon>Bacillati</taxon>
        <taxon>Bacillota</taxon>
        <taxon>Clostridia</taxon>
        <taxon>Eubacteriales</taxon>
        <taxon>Clostridiaceae</taxon>
        <taxon>Proteiniclasticum</taxon>
    </lineage>
</organism>
<dbReference type="EMBL" id="JAGSCS010000001">
    <property type="protein sequence ID" value="MBR0574712.1"/>
    <property type="molecule type" value="Genomic_DNA"/>
</dbReference>
<comment type="similarity">
    <text evidence="10">Belongs to the glycosyltransferase 28 family. MurG subfamily.</text>
</comment>
<dbReference type="Proteomes" id="UP000675379">
    <property type="component" value="Unassembled WGS sequence"/>
</dbReference>
<evidence type="ECO:0000256" key="4">
    <source>
        <dbReference type="ARBA" id="ARBA00022679"/>
    </source>
</evidence>
<feature type="binding site" evidence="10">
    <location>
        <position position="288"/>
    </location>
    <ligand>
        <name>UDP-N-acetyl-alpha-D-glucosamine</name>
        <dbReference type="ChEBI" id="CHEBI:57705"/>
    </ligand>
</feature>
<keyword evidence="5 10" id="KW-0133">Cell shape</keyword>
<dbReference type="GO" id="GO:0009252">
    <property type="term" value="P:peptidoglycan biosynthetic process"/>
    <property type="evidence" value="ECO:0007669"/>
    <property type="project" value="UniProtKB-UniRule"/>
</dbReference>
<dbReference type="InterPro" id="IPR004276">
    <property type="entry name" value="GlycoTrans_28_N"/>
</dbReference>
<evidence type="ECO:0000313" key="13">
    <source>
        <dbReference type="EMBL" id="MBR0574712.1"/>
    </source>
</evidence>
<feature type="binding site" evidence="10">
    <location>
        <position position="193"/>
    </location>
    <ligand>
        <name>UDP-N-acetyl-alpha-D-glucosamine</name>
        <dbReference type="ChEBI" id="CHEBI:57705"/>
    </ligand>
</feature>
<comment type="function">
    <text evidence="10">Cell wall formation. Catalyzes the transfer of a GlcNAc subunit on undecaprenyl-pyrophosphoryl-MurNAc-pentapeptide (lipid intermediate I) to form undecaprenyl-pyrophosphoryl-MurNAc-(pentapeptide)GlcNAc (lipid intermediate II).</text>
</comment>
<dbReference type="Pfam" id="PF04101">
    <property type="entry name" value="Glyco_tran_28_C"/>
    <property type="match status" value="1"/>
</dbReference>
<proteinExistence type="inferred from homology"/>
<dbReference type="GO" id="GO:0005975">
    <property type="term" value="P:carbohydrate metabolic process"/>
    <property type="evidence" value="ECO:0007669"/>
    <property type="project" value="InterPro"/>
</dbReference>
<dbReference type="HAMAP" id="MF_00033">
    <property type="entry name" value="MurG"/>
    <property type="match status" value="1"/>
</dbReference>
<dbReference type="SUPFAM" id="SSF53756">
    <property type="entry name" value="UDP-Glycosyltransferase/glycogen phosphorylase"/>
    <property type="match status" value="1"/>
</dbReference>
<feature type="domain" description="Glycosyl transferase family 28 C-terminal" evidence="12">
    <location>
        <begin position="186"/>
        <end position="338"/>
    </location>
</feature>
<dbReference type="GO" id="GO:0051301">
    <property type="term" value="P:cell division"/>
    <property type="evidence" value="ECO:0007669"/>
    <property type="project" value="UniProtKB-KW"/>
</dbReference>
<comment type="caution">
    <text evidence="10">Lacks conserved residue(s) required for the propagation of feature annotation.</text>
</comment>
<gene>
    <name evidence="10" type="primary">murG</name>
    <name evidence="13" type="ORF">KCG48_00010</name>
</gene>